<evidence type="ECO:0000313" key="1">
    <source>
        <dbReference type="EMBL" id="CAB5329716.1"/>
    </source>
</evidence>
<dbReference type="AlphaFoldDB" id="A0A915YTC9"/>
<protein>
    <recommendedName>
        <fullName evidence="3">Methyltransferase small domain-containing protein</fullName>
    </recommendedName>
</protein>
<dbReference type="PANTHER" id="PTHR23290:SF0">
    <property type="entry name" value="RRNA N6-ADENOSINE-METHYLTRANSFERASE METTL5"/>
    <property type="match status" value="1"/>
</dbReference>
<reference evidence="1" key="1">
    <citation type="submission" date="2020-05" db="EMBL/GenBank/DDBJ databases">
        <authorList>
            <person name="Rincon C."/>
            <person name="Sanders R I."/>
            <person name="Robbins C."/>
            <person name="Chaturvedi A."/>
        </authorList>
    </citation>
    <scope>NUCLEOTIDE SEQUENCE</scope>
    <source>
        <strain evidence="1">CHB12</strain>
    </source>
</reference>
<accession>A0A915YTC9</accession>
<dbReference type="GO" id="GO:0008988">
    <property type="term" value="F:rRNA (adenine-N6-)-methyltransferase activity"/>
    <property type="evidence" value="ECO:0007669"/>
    <property type="project" value="TreeGrafter"/>
</dbReference>
<dbReference type="EMBL" id="CAGKOT010000004">
    <property type="protein sequence ID" value="CAB5329716.1"/>
    <property type="molecule type" value="Genomic_DNA"/>
</dbReference>
<evidence type="ECO:0008006" key="3">
    <source>
        <dbReference type="Google" id="ProtNLM"/>
    </source>
</evidence>
<organism evidence="1 2">
    <name type="scientific">Rhizophagus irregularis</name>
    <dbReference type="NCBI Taxonomy" id="588596"/>
    <lineage>
        <taxon>Eukaryota</taxon>
        <taxon>Fungi</taxon>
        <taxon>Fungi incertae sedis</taxon>
        <taxon>Mucoromycota</taxon>
        <taxon>Glomeromycotina</taxon>
        <taxon>Glomeromycetes</taxon>
        <taxon>Glomerales</taxon>
        <taxon>Glomeraceae</taxon>
        <taxon>Rhizophagus</taxon>
    </lineage>
</organism>
<gene>
    <name evidence="1" type="ORF">CHRIB12_LOCUS2818</name>
</gene>
<dbReference type="VEuPathDB" id="FungiDB:RhiirFUN_006957"/>
<sequence length="76" mass="8711">MRLKNLESELQVVARFDKPKIQLEQYCTTPHLAARMLYTAHTVYDDIESKVIADFGCGCGILRIVSQQIFLIQIII</sequence>
<evidence type="ECO:0000313" key="2">
    <source>
        <dbReference type="Proteomes" id="UP000684084"/>
    </source>
</evidence>
<dbReference type="InterPro" id="IPR051720">
    <property type="entry name" value="rRNA_MeTrfase/Polyamine_Synth"/>
</dbReference>
<dbReference type="PANTHER" id="PTHR23290">
    <property type="entry name" value="RRNA N6-ADENOSINE-METHYLTRANSFERASE METTL5"/>
    <property type="match status" value="1"/>
</dbReference>
<proteinExistence type="predicted"/>
<dbReference type="OrthoDB" id="7848332at2759"/>
<name>A0A915YTC9_9GLOM</name>
<dbReference type="Proteomes" id="UP000684084">
    <property type="component" value="Unassembled WGS sequence"/>
</dbReference>
<comment type="caution">
    <text evidence="1">The sequence shown here is derived from an EMBL/GenBank/DDBJ whole genome shotgun (WGS) entry which is preliminary data.</text>
</comment>